<proteinExistence type="predicted"/>
<reference evidence="2 3" key="1">
    <citation type="journal article" date="2016" name="Front. Microbiol.">
        <title>Fuerstia marisgermanicae gen. nov., sp. nov., an Unusual Member of the Phylum Planctomycetes from the German Wadden Sea.</title>
        <authorList>
            <person name="Kohn T."/>
            <person name="Heuer A."/>
            <person name="Jogler M."/>
            <person name="Vollmers J."/>
            <person name="Boedeker C."/>
            <person name="Bunk B."/>
            <person name="Rast P."/>
            <person name="Borchert D."/>
            <person name="Glockner I."/>
            <person name="Freese H.M."/>
            <person name="Klenk H.P."/>
            <person name="Overmann J."/>
            <person name="Kaster A.K."/>
            <person name="Rohde M."/>
            <person name="Wiegand S."/>
            <person name="Jogler C."/>
        </authorList>
    </citation>
    <scope>NUCLEOTIDE SEQUENCE [LARGE SCALE GENOMIC DNA]</scope>
    <source>
        <strain evidence="2 3">NH11</strain>
    </source>
</reference>
<dbReference type="EMBL" id="CP017641">
    <property type="protein sequence ID" value="APZ94485.1"/>
    <property type="molecule type" value="Genomic_DNA"/>
</dbReference>
<gene>
    <name evidence="2" type="ORF">Fuma_04117</name>
</gene>
<dbReference type="OrthoDB" id="257393at2"/>
<keyword evidence="1" id="KW-0732">Signal</keyword>
<dbReference type="Gene3D" id="2.60.120.200">
    <property type="match status" value="1"/>
</dbReference>
<dbReference type="STRING" id="1891926.Fuma_04117"/>
<protein>
    <recommendedName>
        <fullName evidence="4">LamG-like jellyroll fold domain-containing protein</fullName>
    </recommendedName>
</protein>
<accession>A0A1P8WK88</accession>
<organism evidence="2 3">
    <name type="scientific">Fuerstiella marisgermanici</name>
    <dbReference type="NCBI Taxonomy" id="1891926"/>
    <lineage>
        <taxon>Bacteria</taxon>
        <taxon>Pseudomonadati</taxon>
        <taxon>Planctomycetota</taxon>
        <taxon>Planctomycetia</taxon>
        <taxon>Planctomycetales</taxon>
        <taxon>Planctomycetaceae</taxon>
        <taxon>Fuerstiella</taxon>
    </lineage>
</organism>
<dbReference type="InterPro" id="IPR013320">
    <property type="entry name" value="ConA-like_dom_sf"/>
</dbReference>
<evidence type="ECO:0008006" key="4">
    <source>
        <dbReference type="Google" id="ProtNLM"/>
    </source>
</evidence>
<feature type="signal peptide" evidence="1">
    <location>
        <begin position="1"/>
        <end position="35"/>
    </location>
</feature>
<dbReference type="RefSeq" id="WP_077025784.1">
    <property type="nucleotide sequence ID" value="NZ_CP017641.1"/>
</dbReference>
<name>A0A1P8WK88_9PLAN</name>
<dbReference type="KEGG" id="fmr:Fuma_04117"/>
<dbReference type="SUPFAM" id="SSF49899">
    <property type="entry name" value="Concanavalin A-like lectins/glucanases"/>
    <property type="match status" value="1"/>
</dbReference>
<evidence type="ECO:0000313" key="2">
    <source>
        <dbReference type="EMBL" id="APZ94485.1"/>
    </source>
</evidence>
<dbReference type="Proteomes" id="UP000187735">
    <property type="component" value="Chromosome"/>
</dbReference>
<dbReference type="AlphaFoldDB" id="A0A1P8WK88"/>
<sequence precursor="true">MLNTLRAASPSLSARFCLTAVFMASVILGMTASSADESSKPIRGLVFHASFDGVTDVNLFPADGDGWAYTADSPAMKVVTQGLTIPEVSIAKDAGRLGDALRFSAKTSKVLCYKAEVNGLKPTENWSGTVSIWLKLDPDKDLPEGFCDPLLITAKKWNDAAIFVDFDKDLPRDLRLGVFSDHDFWNPKKINWEDFPVDKRPMVTVKRPPFSSDKWTHVAFTFTNVNSTSDQPSVAKLYLDGELQGIIKRPMRFTWPKPDDTTADDATADDATAGDQDSKAMIMLGINYVGDMDELAIFRRALSDDEIKQVYLHPERL</sequence>
<dbReference type="Pfam" id="PF13385">
    <property type="entry name" value="Laminin_G_3"/>
    <property type="match status" value="1"/>
</dbReference>
<evidence type="ECO:0000313" key="3">
    <source>
        <dbReference type="Proteomes" id="UP000187735"/>
    </source>
</evidence>
<evidence type="ECO:0000256" key="1">
    <source>
        <dbReference type="SAM" id="SignalP"/>
    </source>
</evidence>
<keyword evidence="3" id="KW-1185">Reference proteome</keyword>
<feature type="chain" id="PRO_5012071763" description="LamG-like jellyroll fold domain-containing protein" evidence="1">
    <location>
        <begin position="36"/>
        <end position="317"/>
    </location>
</feature>